<dbReference type="EMBL" id="BTRK01000001">
    <property type="protein sequence ID" value="GMR33204.1"/>
    <property type="molecule type" value="Genomic_DNA"/>
</dbReference>
<evidence type="ECO:0000256" key="2">
    <source>
        <dbReference type="ARBA" id="ARBA00022946"/>
    </source>
</evidence>
<organism evidence="4 5">
    <name type="scientific">Pristionchus mayeri</name>
    <dbReference type="NCBI Taxonomy" id="1317129"/>
    <lineage>
        <taxon>Eukaryota</taxon>
        <taxon>Metazoa</taxon>
        <taxon>Ecdysozoa</taxon>
        <taxon>Nematoda</taxon>
        <taxon>Chromadorea</taxon>
        <taxon>Rhabditida</taxon>
        <taxon>Rhabditina</taxon>
        <taxon>Diplogasteromorpha</taxon>
        <taxon>Diplogasteroidea</taxon>
        <taxon>Neodiplogasteridae</taxon>
        <taxon>Pristionchus</taxon>
    </lineage>
</organism>
<evidence type="ECO:0000256" key="1">
    <source>
        <dbReference type="ARBA" id="ARBA00007692"/>
    </source>
</evidence>
<keyword evidence="5" id="KW-1185">Reference proteome</keyword>
<comment type="similarity">
    <text evidence="1">Belongs to the mTERF family.</text>
</comment>
<evidence type="ECO:0000256" key="3">
    <source>
        <dbReference type="SAM" id="MobiDB-lite"/>
    </source>
</evidence>
<comment type="caution">
    <text evidence="4">The sequence shown here is derived from an EMBL/GenBank/DDBJ whole genome shotgun (WGS) entry which is preliminary data.</text>
</comment>
<feature type="region of interest" description="Disordered" evidence="3">
    <location>
        <begin position="124"/>
        <end position="151"/>
    </location>
</feature>
<name>A0AAN4Z4K9_9BILA</name>
<dbReference type="InterPro" id="IPR003690">
    <property type="entry name" value="MTERF"/>
</dbReference>
<dbReference type="InterPro" id="IPR038538">
    <property type="entry name" value="MTERF_sf"/>
</dbReference>
<dbReference type="GO" id="GO:0003676">
    <property type="term" value="F:nucleic acid binding"/>
    <property type="evidence" value="ECO:0007669"/>
    <property type="project" value="InterPro"/>
</dbReference>
<dbReference type="AlphaFoldDB" id="A0AAN4Z4K9"/>
<feature type="compositionally biased region" description="Basic and acidic residues" evidence="3">
    <location>
        <begin position="36"/>
        <end position="48"/>
    </location>
</feature>
<feature type="region of interest" description="Disordered" evidence="3">
    <location>
        <begin position="26"/>
        <end position="77"/>
    </location>
</feature>
<dbReference type="Gene3D" id="1.25.70.10">
    <property type="entry name" value="Transcription termination factor 3, mitochondrial"/>
    <property type="match status" value="1"/>
</dbReference>
<dbReference type="SMART" id="SM00733">
    <property type="entry name" value="Mterf"/>
    <property type="match status" value="4"/>
</dbReference>
<reference evidence="5" key="1">
    <citation type="submission" date="2022-10" db="EMBL/GenBank/DDBJ databases">
        <title>Genome assembly of Pristionchus species.</title>
        <authorList>
            <person name="Yoshida K."/>
            <person name="Sommer R.J."/>
        </authorList>
    </citation>
    <scope>NUCLEOTIDE SEQUENCE [LARGE SCALE GENOMIC DNA]</scope>
    <source>
        <strain evidence="5">RS5460</strain>
    </source>
</reference>
<proteinExistence type="inferred from homology"/>
<dbReference type="Proteomes" id="UP001328107">
    <property type="component" value="Unassembled WGS sequence"/>
</dbReference>
<accession>A0AAN4Z4K9</accession>
<evidence type="ECO:0008006" key="6">
    <source>
        <dbReference type="Google" id="ProtNLM"/>
    </source>
</evidence>
<gene>
    <name evidence="4" type="ORF">PMAYCL1PPCAC_03399</name>
</gene>
<dbReference type="Pfam" id="PF02536">
    <property type="entry name" value="mTERF"/>
    <property type="match status" value="1"/>
</dbReference>
<evidence type="ECO:0000313" key="4">
    <source>
        <dbReference type="EMBL" id="GMR33204.1"/>
    </source>
</evidence>
<keyword evidence="2" id="KW-0809">Transit peptide</keyword>
<evidence type="ECO:0000313" key="5">
    <source>
        <dbReference type="Proteomes" id="UP001328107"/>
    </source>
</evidence>
<sequence length="442" mass="49993">MLASRLLLRSLRGGVVRAATSLRDASNSPAYFLPPSEREVTGSRRDSQEGVAAADRQSLVLPRDGGAEVDPLEGPSHMPSEEMVAQLRQLYFEEDPETAMEKSTGNTRESGRPAFRPIIYNEDELDGSDLSKPPSRSNPHPFDTSVLPPTHSRTLTPFVNTTPLLKVLVDLGVDLFEIECKYPQVPRHLLRLSHADARTKIRWLVSIGHTTDRVLQYCNTREGESILHDVYGSLSIIDRLQARVNFLASIKFNRNEILKLVTESRFWLNIDVKTTEKRLDTVTGMFGLKKSIMRKVLVKEPRLLMFGLGPLDRIFNLMTKEFGLSPQQVKGILVEDPRVFIMDHRVLQVNFFYATRAMQLQPEQIVQHPFILRVAPHALRSRNEFLRTVGRARFSEDQPVGKGRKGNEVVSLTDLLLASDAEFEEKAARVKPGSYDAYLRSH</sequence>
<protein>
    <recommendedName>
        <fullName evidence="6">mTERF domain-containing protein 1, mitochondrial</fullName>
    </recommendedName>
</protein>